<sequence length="308" mass="33479">MPDRCGLRLFVGGPAAATGDTVRCNARRKETQRMTSTATNTRAPRLEHDVRADHDGRSVARIAWTLAATFAAVAALLGSDGLLLTDRPTATPPLLGAAFFVLAAVITPVTIFAMRRSRLRRERKSQAEFDRLDAATDEIDDHALGKLVSFNFRLMDRFINVALGQARMSYIFCAVAASASLFVLLAGTSAILASASTDVRVTVGVLTAAGVTLGSFLCATFMRSFAMTSRQMSYYYGQPLVHCYLLHAEWLAERAVEGLDKASAARIQEHLIHATLGASKNAQMHLLDLQFHGPKRRPDEQDQAADQA</sequence>
<gene>
    <name evidence="2" type="ORF">GCM10009827_059640</name>
</gene>
<dbReference type="Proteomes" id="UP001501470">
    <property type="component" value="Unassembled WGS sequence"/>
</dbReference>
<evidence type="ECO:0000256" key="1">
    <source>
        <dbReference type="SAM" id="Phobius"/>
    </source>
</evidence>
<keyword evidence="1" id="KW-1133">Transmembrane helix</keyword>
<protein>
    <submittedName>
        <fullName evidence="2">Uncharacterized protein</fullName>
    </submittedName>
</protein>
<name>A0ABN2B4X5_9ACTN</name>
<reference evidence="2 3" key="1">
    <citation type="journal article" date="2019" name="Int. J. Syst. Evol. Microbiol.">
        <title>The Global Catalogue of Microorganisms (GCM) 10K type strain sequencing project: providing services to taxonomists for standard genome sequencing and annotation.</title>
        <authorList>
            <consortium name="The Broad Institute Genomics Platform"/>
            <consortium name="The Broad Institute Genome Sequencing Center for Infectious Disease"/>
            <person name="Wu L."/>
            <person name="Ma J."/>
        </authorList>
    </citation>
    <scope>NUCLEOTIDE SEQUENCE [LARGE SCALE GENOMIC DNA]</scope>
    <source>
        <strain evidence="2 3">JCM 15933</strain>
    </source>
</reference>
<dbReference type="EMBL" id="BAAAQD010000012">
    <property type="protein sequence ID" value="GAA1533677.1"/>
    <property type="molecule type" value="Genomic_DNA"/>
</dbReference>
<comment type="caution">
    <text evidence="2">The sequence shown here is derived from an EMBL/GenBank/DDBJ whole genome shotgun (WGS) entry which is preliminary data.</text>
</comment>
<accession>A0ABN2B4X5</accession>
<keyword evidence="1" id="KW-0812">Transmembrane</keyword>
<evidence type="ECO:0000313" key="3">
    <source>
        <dbReference type="Proteomes" id="UP001501470"/>
    </source>
</evidence>
<feature type="transmembrane region" description="Helical" evidence="1">
    <location>
        <begin position="201"/>
        <end position="222"/>
    </location>
</feature>
<organism evidence="2 3">
    <name type="scientific">Dactylosporangium maewongense</name>
    <dbReference type="NCBI Taxonomy" id="634393"/>
    <lineage>
        <taxon>Bacteria</taxon>
        <taxon>Bacillati</taxon>
        <taxon>Actinomycetota</taxon>
        <taxon>Actinomycetes</taxon>
        <taxon>Micromonosporales</taxon>
        <taxon>Micromonosporaceae</taxon>
        <taxon>Dactylosporangium</taxon>
    </lineage>
</organism>
<keyword evidence="3" id="KW-1185">Reference proteome</keyword>
<evidence type="ECO:0000313" key="2">
    <source>
        <dbReference type="EMBL" id="GAA1533677.1"/>
    </source>
</evidence>
<keyword evidence="1" id="KW-0472">Membrane</keyword>
<feature type="transmembrane region" description="Helical" evidence="1">
    <location>
        <begin position="94"/>
        <end position="114"/>
    </location>
</feature>
<feature type="transmembrane region" description="Helical" evidence="1">
    <location>
        <begin position="170"/>
        <end position="195"/>
    </location>
</feature>
<proteinExistence type="predicted"/>
<feature type="transmembrane region" description="Helical" evidence="1">
    <location>
        <begin position="62"/>
        <end position="82"/>
    </location>
</feature>